<dbReference type="InterPro" id="IPR018497">
    <property type="entry name" value="Peptidase_M13_C"/>
</dbReference>
<dbReference type="PRINTS" id="PR00786">
    <property type="entry name" value="NEPRILYSIN"/>
</dbReference>
<evidence type="ECO:0000256" key="2">
    <source>
        <dbReference type="ARBA" id="ARBA00022670"/>
    </source>
</evidence>
<proteinExistence type="predicted"/>
<keyword evidence="7" id="KW-1133">Transmembrane helix</keyword>
<evidence type="ECO:0000256" key="5">
    <source>
        <dbReference type="ARBA" id="ARBA00022833"/>
    </source>
</evidence>
<protein>
    <submittedName>
        <fullName evidence="10">Endothelin converting enzyme like 1</fullName>
    </submittedName>
</protein>
<dbReference type="Gene3D" id="3.40.390.10">
    <property type="entry name" value="Collagenase (Catalytic Domain)"/>
    <property type="match status" value="1"/>
</dbReference>
<keyword evidence="6" id="KW-0482">Metalloprotease</keyword>
<dbReference type="Proteomes" id="UP000314986">
    <property type="component" value="Unassembled WGS sequence"/>
</dbReference>
<reference evidence="11" key="3">
    <citation type="journal article" date="2014" name="Nature">
        <title>Elephant shark genome provides unique insights into gnathostome evolution.</title>
        <authorList>
            <consortium name="International Elephant Shark Genome Sequencing Consortium"/>
            <person name="Venkatesh B."/>
            <person name="Lee A.P."/>
            <person name="Ravi V."/>
            <person name="Maurya A.K."/>
            <person name="Lian M.M."/>
            <person name="Swann J.B."/>
            <person name="Ohta Y."/>
            <person name="Flajnik M.F."/>
            <person name="Sutoh Y."/>
            <person name="Kasahara M."/>
            <person name="Hoon S."/>
            <person name="Gangu V."/>
            <person name="Roy S.W."/>
            <person name="Irimia M."/>
            <person name="Korzh V."/>
            <person name="Kondrychyn I."/>
            <person name="Lim Z.W."/>
            <person name="Tay B.H."/>
            <person name="Tohari S."/>
            <person name="Kong K.W."/>
            <person name="Ho S."/>
            <person name="Lorente-Galdos B."/>
            <person name="Quilez J."/>
            <person name="Marques-Bonet T."/>
            <person name="Raney B.J."/>
            <person name="Ingham P.W."/>
            <person name="Tay A."/>
            <person name="Hillier L.W."/>
            <person name="Minx P."/>
            <person name="Boehm T."/>
            <person name="Wilson R.K."/>
            <person name="Brenner S."/>
            <person name="Warren W.C."/>
        </authorList>
    </citation>
    <scope>NUCLEOTIDE SEQUENCE [LARGE SCALE GENOMIC DNA]</scope>
</reference>
<sequence length="773" mass="89244">MEKTYSLTAHYDEFQEVKYVNRFSSGTLHNGLSLHVGSQKQERGSGKAGKDKANRWSKKEICLFSGLVFATGLCVILAGTLLLKYLVSEQDHNRCREQCNRNRGASNKAAKLVASNIDSTVDPCTDFYTFSCGGWLRRHGIPEDKLSYGTVSAIAQQNQAKLERLLQKPIRRRSRWSAERKVKDFYRSCMDLEEIERRGAQPMLDIIQDCGGWDLLVNLKRSRWSLDELLYKAQGVYSAAAFFTLNINVDDKNSSRNVIRIDQDGLTLPERSLYLGQDEESEKILAVYKTLIEKLVSLLGADDAKQKTEEILQLETQLANITISESDSLRRDINTMYNKITLRELQRIAPTPHWKRLLGRIFHDTFSEDDEIVVLATDYMQKVSELMSSTPPRILHNYVIWRIVVGLSEHLSTPFRDAIHEFSKELDGTEKPMDLGKICLNQANKQFGMVLGALFVEEYFSSNSKIKVQQLIKDVKHAFDRRLEELDWMDAETKKAAEAKLRYMMVMVGYPDFLLINEAVDNEYGFEVNEKMYFKNILNSIRYNIKVSVKKIRQQVDKTAWLLPPQTLNAYYLSTQNQMVFPAGILQPTLYDPEFPQSLNYGGIGTIFGHELTHGYDDWGSHYDKYGNLKKWWTEESYNKFLERAECVVNLYENFTVYDQRVNGQLTLGENIADMGGLKLAYYAYQKWIRDHGPEHPLPGLKYTHEQLVFIAFAQNWCMKRRSQSIYLQLLTDKHAPEYYRVIGSVSQFDEFGRVFHCRKGAPMNPVEKCSVW</sequence>
<dbReference type="Ensembl" id="ENSCMIT00000021064.1">
    <property type="protein sequence ID" value="ENSCMIP00000020685.1"/>
    <property type="gene ID" value="ENSCMIG00000009504.1"/>
</dbReference>
<dbReference type="AlphaFoldDB" id="A0A4W3HZP7"/>
<dbReference type="GO" id="GO:0016485">
    <property type="term" value="P:protein processing"/>
    <property type="evidence" value="ECO:0007669"/>
    <property type="project" value="TreeGrafter"/>
</dbReference>
<dbReference type="STRING" id="7868.ENSCMIP00000020685"/>
<dbReference type="PANTHER" id="PTHR11733">
    <property type="entry name" value="ZINC METALLOPROTEASE FAMILY M13 NEPRILYSIN-RELATED"/>
    <property type="match status" value="1"/>
</dbReference>
<organism evidence="10 11">
    <name type="scientific">Callorhinchus milii</name>
    <name type="common">Ghost shark</name>
    <dbReference type="NCBI Taxonomy" id="7868"/>
    <lineage>
        <taxon>Eukaryota</taxon>
        <taxon>Metazoa</taxon>
        <taxon>Chordata</taxon>
        <taxon>Craniata</taxon>
        <taxon>Vertebrata</taxon>
        <taxon>Chondrichthyes</taxon>
        <taxon>Holocephali</taxon>
        <taxon>Chimaeriformes</taxon>
        <taxon>Callorhinchidae</taxon>
        <taxon>Callorhinchus</taxon>
    </lineage>
</organism>
<reference evidence="11" key="1">
    <citation type="journal article" date="2006" name="Science">
        <title>Ancient noncoding elements conserved in the human genome.</title>
        <authorList>
            <person name="Venkatesh B."/>
            <person name="Kirkness E.F."/>
            <person name="Loh Y.H."/>
            <person name="Halpern A.L."/>
            <person name="Lee A.P."/>
            <person name="Johnson J."/>
            <person name="Dandona N."/>
            <person name="Viswanathan L.D."/>
            <person name="Tay A."/>
            <person name="Venter J.C."/>
            <person name="Strausberg R.L."/>
            <person name="Brenner S."/>
        </authorList>
    </citation>
    <scope>NUCLEOTIDE SEQUENCE [LARGE SCALE GENOMIC DNA]</scope>
</reference>
<dbReference type="GO" id="GO:0004222">
    <property type="term" value="F:metalloendopeptidase activity"/>
    <property type="evidence" value="ECO:0007669"/>
    <property type="project" value="InterPro"/>
</dbReference>
<evidence type="ECO:0000313" key="11">
    <source>
        <dbReference type="Proteomes" id="UP000314986"/>
    </source>
</evidence>
<feature type="domain" description="Peptidase M13 N-terminal" evidence="9">
    <location>
        <begin position="123"/>
        <end position="511"/>
    </location>
</feature>
<evidence type="ECO:0000256" key="6">
    <source>
        <dbReference type="ARBA" id="ARBA00023049"/>
    </source>
</evidence>
<keyword evidence="5" id="KW-0862">Zinc</keyword>
<dbReference type="InterPro" id="IPR042089">
    <property type="entry name" value="Peptidase_M13_dom_2"/>
</dbReference>
<evidence type="ECO:0000313" key="10">
    <source>
        <dbReference type="Ensembl" id="ENSCMIP00000020685.1"/>
    </source>
</evidence>
<evidence type="ECO:0000256" key="4">
    <source>
        <dbReference type="ARBA" id="ARBA00022801"/>
    </source>
</evidence>
<dbReference type="GeneTree" id="ENSGT00940000157673"/>
<dbReference type="GO" id="GO:0005886">
    <property type="term" value="C:plasma membrane"/>
    <property type="evidence" value="ECO:0007669"/>
    <property type="project" value="TreeGrafter"/>
</dbReference>
<dbReference type="CDD" id="cd08662">
    <property type="entry name" value="M13"/>
    <property type="match status" value="1"/>
</dbReference>
<comment type="cofactor">
    <cofactor evidence="1">
        <name>Zn(2+)</name>
        <dbReference type="ChEBI" id="CHEBI:29105"/>
    </cofactor>
</comment>
<dbReference type="PANTHER" id="PTHR11733:SF195">
    <property type="entry name" value="ENDOTHELIN-CONVERTING ENZYME-LIKE 1"/>
    <property type="match status" value="1"/>
</dbReference>
<keyword evidence="11" id="KW-1185">Reference proteome</keyword>
<dbReference type="InterPro" id="IPR000718">
    <property type="entry name" value="Peptidase_M13"/>
</dbReference>
<dbReference type="Pfam" id="PF01431">
    <property type="entry name" value="Peptidase_M13"/>
    <property type="match status" value="1"/>
</dbReference>
<dbReference type="InterPro" id="IPR008753">
    <property type="entry name" value="Peptidase_M13_N"/>
</dbReference>
<accession>A0A4W3HZP7</accession>
<reference evidence="10" key="4">
    <citation type="submission" date="2025-08" db="UniProtKB">
        <authorList>
            <consortium name="Ensembl"/>
        </authorList>
    </citation>
    <scope>IDENTIFICATION</scope>
</reference>
<dbReference type="SUPFAM" id="SSF55486">
    <property type="entry name" value="Metalloproteases ('zincins'), catalytic domain"/>
    <property type="match status" value="1"/>
</dbReference>
<keyword evidence="2" id="KW-0645">Protease</keyword>
<evidence type="ECO:0000259" key="9">
    <source>
        <dbReference type="Pfam" id="PF05649"/>
    </source>
</evidence>
<dbReference type="GO" id="GO:0046872">
    <property type="term" value="F:metal ion binding"/>
    <property type="evidence" value="ECO:0007669"/>
    <property type="project" value="UniProtKB-KW"/>
</dbReference>
<gene>
    <name evidence="10" type="primary">LOC103184421</name>
</gene>
<dbReference type="InParanoid" id="A0A4W3HZP7"/>
<dbReference type="InterPro" id="IPR024079">
    <property type="entry name" value="MetalloPept_cat_dom_sf"/>
</dbReference>
<evidence type="ECO:0000256" key="3">
    <source>
        <dbReference type="ARBA" id="ARBA00022723"/>
    </source>
</evidence>
<evidence type="ECO:0000256" key="7">
    <source>
        <dbReference type="SAM" id="Phobius"/>
    </source>
</evidence>
<feature type="transmembrane region" description="Helical" evidence="7">
    <location>
        <begin position="61"/>
        <end position="87"/>
    </location>
</feature>
<evidence type="ECO:0000259" key="8">
    <source>
        <dbReference type="Pfam" id="PF01431"/>
    </source>
</evidence>
<evidence type="ECO:0000256" key="1">
    <source>
        <dbReference type="ARBA" id="ARBA00001947"/>
    </source>
</evidence>
<dbReference type="PROSITE" id="PS51885">
    <property type="entry name" value="NEPRILYSIN"/>
    <property type="match status" value="1"/>
</dbReference>
<feature type="domain" description="Peptidase M13 C-terminal" evidence="8">
    <location>
        <begin position="569"/>
        <end position="772"/>
    </location>
</feature>
<dbReference type="OMA" id="QDFIVWQ"/>
<name>A0A4W3HZP7_CALMI</name>
<reference evidence="10" key="5">
    <citation type="submission" date="2025-09" db="UniProtKB">
        <authorList>
            <consortium name="Ensembl"/>
        </authorList>
    </citation>
    <scope>IDENTIFICATION</scope>
</reference>
<keyword evidence="7" id="KW-0812">Transmembrane</keyword>
<keyword evidence="4" id="KW-0378">Hydrolase</keyword>
<dbReference type="Gene3D" id="1.10.1380.10">
    <property type="entry name" value="Neutral endopeptidase , domain2"/>
    <property type="match status" value="1"/>
</dbReference>
<reference evidence="11" key="2">
    <citation type="journal article" date="2007" name="PLoS Biol.">
        <title>Survey sequencing and comparative analysis of the elephant shark (Callorhinchus milii) genome.</title>
        <authorList>
            <person name="Venkatesh B."/>
            <person name="Kirkness E.F."/>
            <person name="Loh Y.H."/>
            <person name="Halpern A.L."/>
            <person name="Lee A.P."/>
            <person name="Johnson J."/>
            <person name="Dandona N."/>
            <person name="Viswanathan L.D."/>
            <person name="Tay A."/>
            <person name="Venter J.C."/>
            <person name="Strausberg R.L."/>
            <person name="Brenner S."/>
        </authorList>
    </citation>
    <scope>NUCLEOTIDE SEQUENCE [LARGE SCALE GENOMIC DNA]</scope>
</reference>
<keyword evidence="7" id="KW-0472">Membrane</keyword>
<keyword evidence="3" id="KW-0479">Metal-binding</keyword>
<dbReference type="Pfam" id="PF05649">
    <property type="entry name" value="Peptidase_M13_N"/>
    <property type="match status" value="1"/>
</dbReference>